<organism evidence="2 3">
    <name type="scientific">[Mycobacterium] wendilense</name>
    <dbReference type="NCBI Taxonomy" id="3064284"/>
    <lineage>
        <taxon>Bacteria</taxon>
        <taxon>Bacillati</taxon>
        <taxon>Actinomycetota</taxon>
        <taxon>Actinomycetes</taxon>
        <taxon>Mycobacteriales</taxon>
        <taxon>Mycobacteriaceae</taxon>
        <taxon>Mycolicibacter</taxon>
    </lineage>
</organism>
<sequence>MTGNHDVAARLADAHLALDDFQTYAAAARPRSHADLETWYGAERGLDLQRLDADRATLEAAAHSATDALAAARRQLTALAAAWDGPGAAAAAGFLRRHCDSAAVLVDSLLTAAAACTELRDELWRSVDAKVTATTTLAERVGAHRETWLSAAQRVLAGTPDEAAAAVVADQVAPFVDTAIGAEWLRDMQTTTDAARRAYREAVARLGEWPTARFEVPGDLGPAFVAEAPRGRPPEVSPGWMADAPLLPPSGPESPPGQANAPLPAPVATPPAGVPPLTPPDLSAASAIPGRVGEALDGLLGSPGTPPLGPTGPTEPTKPVGLPGLEPPTLDGPEEPEEVTEDEDAEGEDAEGEDEAAEEQAPEEQAPEDPGPDAAPEGQPQQDPPEITAGTTELDSDSPAPARAPAAEPAPVPDCGAAAPVPSPPSAVTPCEMAADELPQVGQ</sequence>
<evidence type="ECO:0000313" key="3">
    <source>
        <dbReference type="Proteomes" id="UP001190466"/>
    </source>
</evidence>
<accession>A0ABN9P5U1</accession>
<gene>
    <name evidence="2" type="ORF">MU0050_003549</name>
</gene>
<dbReference type="EMBL" id="OY726395">
    <property type="protein sequence ID" value="CAJ1585134.1"/>
    <property type="molecule type" value="Genomic_DNA"/>
</dbReference>
<keyword evidence="3" id="KW-1185">Reference proteome</keyword>
<name>A0ABN9P5U1_9MYCO</name>
<feature type="region of interest" description="Disordered" evidence="1">
    <location>
        <begin position="225"/>
        <end position="443"/>
    </location>
</feature>
<reference evidence="2 3" key="1">
    <citation type="submission" date="2023-08" db="EMBL/GenBank/DDBJ databases">
        <authorList>
            <person name="Folkvardsen B D."/>
            <person name="Norman A."/>
        </authorList>
    </citation>
    <scope>NUCLEOTIDE SEQUENCE [LARGE SCALE GENOMIC DNA]</scope>
    <source>
        <strain evidence="2 3">Mu0050</strain>
    </source>
</reference>
<feature type="compositionally biased region" description="Low complexity" evidence="1">
    <location>
        <begin position="399"/>
        <end position="409"/>
    </location>
</feature>
<feature type="compositionally biased region" description="Pro residues" evidence="1">
    <location>
        <begin position="263"/>
        <end position="279"/>
    </location>
</feature>
<proteinExistence type="predicted"/>
<evidence type="ECO:0000313" key="2">
    <source>
        <dbReference type="EMBL" id="CAJ1585134.1"/>
    </source>
</evidence>
<feature type="compositionally biased region" description="Pro residues" evidence="1">
    <location>
        <begin position="246"/>
        <end position="255"/>
    </location>
</feature>
<feature type="compositionally biased region" description="Low complexity" evidence="1">
    <location>
        <begin position="311"/>
        <end position="321"/>
    </location>
</feature>
<protein>
    <submittedName>
        <fullName evidence="2">Uncharacterized protein</fullName>
    </submittedName>
</protein>
<dbReference type="RefSeq" id="WP_316510867.1">
    <property type="nucleotide sequence ID" value="NZ_OY726395.1"/>
</dbReference>
<dbReference type="Proteomes" id="UP001190466">
    <property type="component" value="Chromosome"/>
</dbReference>
<evidence type="ECO:0000256" key="1">
    <source>
        <dbReference type="SAM" id="MobiDB-lite"/>
    </source>
</evidence>
<feature type="compositionally biased region" description="Acidic residues" evidence="1">
    <location>
        <begin position="332"/>
        <end position="371"/>
    </location>
</feature>